<evidence type="ECO:0000313" key="2">
    <source>
        <dbReference type="EMBL" id="KHO11419.1"/>
    </source>
</evidence>
<accession>A0A0B2XHF7</accession>
<organism evidence="2 3">
    <name type="scientific">Metarhizium robertsii (strain ARSEF 23 / ATCC MYA-3075)</name>
    <name type="common">Metarhizium anisopliae (strain ARSEF 23)</name>
    <dbReference type="NCBI Taxonomy" id="655844"/>
    <lineage>
        <taxon>Eukaryota</taxon>
        <taxon>Fungi</taxon>
        <taxon>Dikarya</taxon>
        <taxon>Ascomycota</taxon>
        <taxon>Pezizomycotina</taxon>
        <taxon>Sordariomycetes</taxon>
        <taxon>Hypocreomycetidae</taxon>
        <taxon>Hypocreales</taxon>
        <taxon>Clavicipitaceae</taxon>
        <taxon>Metarhizium</taxon>
    </lineage>
</organism>
<dbReference type="GeneID" id="23632383"/>
<evidence type="ECO:0000313" key="3">
    <source>
        <dbReference type="Proteomes" id="UP000002498"/>
    </source>
</evidence>
<reference evidence="2 3" key="1">
    <citation type="journal article" date="2011" name="PLoS Genet.">
        <title>Genome sequencing and comparative transcriptomics of the model entomopathogenic fungi Metarhizium anisopliae and M. acridum.</title>
        <authorList>
            <person name="Gao Q."/>
            <person name="Jin K."/>
            <person name="Ying S.H."/>
            <person name="Zhang Y."/>
            <person name="Xiao G."/>
            <person name="Shang Y."/>
            <person name="Duan Z."/>
            <person name="Hu X."/>
            <person name="Xie X.Q."/>
            <person name="Zhou G."/>
            <person name="Peng G."/>
            <person name="Luo Z."/>
            <person name="Huang W."/>
            <person name="Wang B."/>
            <person name="Fang W."/>
            <person name="Wang S."/>
            <person name="Zhong Y."/>
            <person name="Ma L.J."/>
            <person name="St Leger R.J."/>
            <person name="Zhao G.P."/>
            <person name="Pei Y."/>
            <person name="Feng M.G."/>
            <person name="Xia Y."/>
            <person name="Wang C."/>
        </authorList>
    </citation>
    <scope>NUCLEOTIDE SEQUENCE [LARGE SCALE GENOMIC DNA]</scope>
    <source>
        <strain evidence="3">ARSEF 23 / ATCC MYA-3075</strain>
    </source>
</reference>
<dbReference type="Proteomes" id="UP000002498">
    <property type="component" value="Unassembled WGS sequence"/>
</dbReference>
<dbReference type="HOGENOM" id="CLU_2705334_0_0_1"/>
<dbReference type="RefSeq" id="XP_011411182.1">
    <property type="nucleotide sequence ID" value="XM_011412880.1"/>
</dbReference>
<feature type="compositionally biased region" description="Basic and acidic residues" evidence="1">
    <location>
        <begin position="34"/>
        <end position="44"/>
    </location>
</feature>
<protein>
    <submittedName>
        <fullName evidence="2">Uncharacterized protein</fullName>
    </submittedName>
</protein>
<dbReference type="KEGG" id="maj:MAA_10934"/>
<evidence type="ECO:0000256" key="1">
    <source>
        <dbReference type="SAM" id="MobiDB-lite"/>
    </source>
</evidence>
<dbReference type="AlphaFoldDB" id="A0A0B2XHF7"/>
<name>A0A0B2XHF7_METRA</name>
<keyword evidence="3" id="KW-1185">Reference proteome</keyword>
<reference evidence="2 3" key="2">
    <citation type="journal article" date="2014" name="Proc. Natl. Acad. Sci. U.S.A.">
        <title>Trajectory and genomic determinants of fungal-pathogen speciation and host adaptation.</title>
        <authorList>
            <person name="Hu X."/>
            <person name="Xiao G."/>
            <person name="Zheng P."/>
            <person name="Shang Y."/>
            <person name="Su Y."/>
            <person name="Zhang X."/>
            <person name="Liu X."/>
            <person name="Zhan S."/>
            <person name="St Leger R.J."/>
            <person name="Wang C."/>
        </authorList>
    </citation>
    <scope>GENOME REANNOTATION</scope>
    <source>
        <strain evidence="3">ARSEF 23 / ATCC MYA-3075</strain>
    </source>
</reference>
<feature type="region of interest" description="Disordered" evidence="1">
    <location>
        <begin position="1"/>
        <end position="73"/>
    </location>
</feature>
<dbReference type="EMBL" id="ADNJ02000003">
    <property type="protein sequence ID" value="KHO11419.1"/>
    <property type="molecule type" value="Genomic_DNA"/>
</dbReference>
<proteinExistence type="predicted"/>
<gene>
    <name evidence="2" type="ORF">MAA_10934</name>
</gene>
<comment type="caution">
    <text evidence="2">The sequence shown here is derived from an EMBL/GenBank/DDBJ whole genome shotgun (WGS) entry which is preliminary data.</text>
</comment>
<sequence length="73" mass="7880">MAADDAHQGLVAGTQRKLVRQAGHAMGDNAIQDRWSESTTRRADTSPAGGQHEPHTAEQIPEPVRQALANDRP</sequence>